<proteinExistence type="predicted"/>
<evidence type="ECO:0000256" key="1">
    <source>
        <dbReference type="SAM" id="Phobius"/>
    </source>
</evidence>
<keyword evidence="1" id="KW-1133">Transmembrane helix</keyword>
<feature type="transmembrane region" description="Helical" evidence="1">
    <location>
        <begin position="52"/>
        <end position="71"/>
    </location>
</feature>
<feature type="transmembrane region" description="Helical" evidence="1">
    <location>
        <begin position="78"/>
        <end position="99"/>
    </location>
</feature>
<keyword evidence="1" id="KW-0812">Transmembrane</keyword>
<dbReference type="AlphaFoldDB" id="A0A2D2DQH7"/>
<dbReference type="InterPro" id="IPR045590">
    <property type="entry name" value="DUF6463"/>
</dbReference>
<feature type="transmembrane region" description="Helical" evidence="1">
    <location>
        <begin position="105"/>
        <end position="123"/>
    </location>
</feature>
<dbReference type="Proteomes" id="UP000229897">
    <property type="component" value="Chromosome"/>
</dbReference>
<protein>
    <submittedName>
        <fullName evidence="2">Uncharacterized protein</fullName>
    </submittedName>
</protein>
<reference evidence="2" key="1">
    <citation type="submission" date="2017-10" db="EMBL/GenBank/DDBJ databases">
        <title>Massilia psychrophilum sp. nov., a novel purple-pigmented bacterium isolated from Tianshan glacier, Xinjiang Municipality, China.</title>
        <authorList>
            <person name="Wang H."/>
        </authorList>
    </citation>
    <scope>NUCLEOTIDE SEQUENCE [LARGE SCALE GENOMIC DNA]</scope>
    <source>
        <strain evidence="2">B2</strain>
    </source>
</reference>
<organism evidence="2 3">
    <name type="scientific">Massilia violaceinigra</name>
    <dbReference type="NCBI Taxonomy" id="2045208"/>
    <lineage>
        <taxon>Bacteria</taxon>
        <taxon>Pseudomonadati</taxon>
        <taxon>Pseudomonadota</taxon>
        <taxon>Betaproteobacteria</taxon>
        <taxon>Burkholderiales</taxon>
        <taxon>Oxalobacteraceae</taxon>
        <taxon>Telluria group</taxon>
        <taxon>Massilia</taxon>
    </lineage>
</organism>
<dbReference type="KEGG" id="mass:CR152_23900"/>
<sequence length="124" mass="12933">MGITWKHAAAAALLALGLLHILFGLARFHPALTAALHEGLVNRFGTDDERRLAFWFIAFGPPLTLCGHLALRAAAVNDLATLGLIGLYGCAIGAAGIAAFPQSPLWGLLAVSIVLVAVGRGWLV</sequence>
<dbReference type="Pfam" id="PF20064">
    <property type="entry name" value="DUF6463"/>
    <property type="match status" value="1"/>
</dbReference>
<evidence type="ECO:0000313" key="3">
    <source>
        <dbReference type="Proteomes" id="UP000229897"/>
    </source>
</evidence>
<name>A0A2D2DQH7_9BURK</name>
<keyword evidence="1" id="KW-0472">Membrane</keyword>
<gene>
    <name evidence="2" type="ORF">CR152_23900</name>
</gene>
<dbReference type="EMBL" id="CP024608">
    <property type="protein sequence ID" value="ATQ77221.1"/>
    <property type="molecule type" value="Genomic_DNA"/>
</dbReference>
<accession>A0A2D2DQH7</accession>
<dbReference type="RefSeq" id="WP_099879198.1">
    <property type="nucleotide sequence ID" value="NZ_CP024608.1"/>
</dbReference>
<keyword evidence="3" id="KW-1185">Reference proteome</keyword>
<evidence type="ECO:0000313" key="2">
    <source>
        <dbReference type="EMBL" id="ATQ77221.1"/>
    </source>
</evidence>